<proteinExistence type="predicted"/>
<reference evidence="1 2" key="1">
    <citation type="submission" date="2024-05" db="EMBL/GenBank/DDBJ databases">
        <title>Haplotype-resolved chromosome-level genome assembly of Huyou (Citrus changshanensis).</title>
        <authorList>
            <person name="Miao C."/>
            <person name="Chen W."/>
            <person name="Wu Y."/>
            <person name="Wang L."/>
            <person name="Zhao S."/>
            <person name="Grierson D."/>
            <person name="Xu C."/>
            <person name="Chen K."/>
        </authorList>
    </citation>
    <scope>NUCLEOTIDE SEQUENCE [LARGE SCALE GENOMIC DNA]</scope>
    <source>
        <strain evidence="1">01-14</strain>
        <tissue evidence="1">Leaf</tissue>
    </source>
</reference>
<dbReference type="Proteomes" id="UP001428341">
    <property type="component" value="Unassembled WGS sequence"/>
</dbReference>
<evidence type="ECO:0000313" key="2">
    <source>
        <dbReference type="Proteomes" id="UP001428341"/>
    </source>
</evidence>
<keyword evidence="2" id="KW-1185">Reference proteome</keyword>
<organism evidence="1 2">
    <name type="scientific">Citrus x changshan-huyou</name>
    <dbReference type="NCBI Taxonomy" id="2935761"/>
    <lineage>
        <taxon>Eukaryota</taxon>
        <taxon>Viridiplantae</taxon>
        <taxon>Streptophyta</taxon>
        <taxon>Embryophyta</taxon>
        <taxon>Tracheophyta</taxon>
        <taxon>Spermatophyta</taxon>
        <taxon>Magnoliopsida</taxon>
        <taxon>eudicotyledons</taxon>
        <taxon>Gunneridae</taxon>
        <taxon>Pentapetalae</taxon>
        <taxon>rosids</taxon>
        <taxon>malvids</taxon>
        <taxon>Sapindales</taxon>
        <taxon>Rutaceae</taxon>
        <taxon>Aurantioideae</taxon>
        <taxon>Citrus</taxon>
    </lineage>
</organism>
<comment type="caution">
    <text evidence="1">The sequence shown here is derived from an EMBL/GenBank/DDBJ whole genome shotgun (WGS) entry which is preliminary data.</text>
</comment>
<dbReference type="AlphaFoldDB" id="A0AAP0LMP0"/>
<gene>
    <name evidence="1" type="ORF">WN944_023886</name>
</gene>
<sequence length="76" mass="9034">MSGAQSFLLRFGNHTSLIYFPIYFPITSYQEKAYQRFWERHIEMEVRGVGARSNALRDRGFEIQSFRNNKNLCLPE</sequence>
<dbReference type="EMBL" id="JBCGBO010000024">
    <property type="protein sequence ID" value="KAK9180751.1"/>
    <property type="molecule type" value="Genomic_DNA"/>
</dbReference>
<evidence type="ECO:0000313" key="1">
    <source>
        <dbReference type="EMBL" id="KAK9180751.1"/>
    </source>
</evidence>
<name>A0AAP0LMP0_9ROSI</name>
<accession>A0AAP0LMP0</accession>
<protein>
    <submittedName>
        <fullName evidence="1">Uncharacterized protein</fullName>
    </submittedName>
</protein>